<protein>
    <recommendedName>
        <fullName evidence="3 9">Flagellar biosynthetic protein FliR</fullName>
    </recommendedName>
</protein>
<keyword evidence="6 10" id="KW-1133">Transmembrane helix</keyword>
<gene>
    <name evidence="11" type="primary">fliR</name>
    <name evidence="11" type="ORF">D9V80_00370</name>
</gene>
<dbReference type="InterPro" id="IPR002010">
    <property type="entry name" value="T3SS_IM_R"/>
</dbReference>
<sequence>MENMNSLLELMHLSIFFILSFIRIFSFFFFIPMFGEEFLNNKIRFFFSLSLGFSIFFIIPFHNQSFNFILIIFLSLHELLIGFVLGFLIKLIFSISILSGEIISSQIGISFANFFDFNARMNISVITRFLNLFSLYIFLSLNGHLWIINILIQSFYKIPIELNIFNTKNFLKIVQFMSIIFLKSMLLVQPIIIFMFTLMITLAFLNRISPQISVFSIFFPMTVLSGCYLIYISIPIFNIFFEKVFFELFTNIQNHFLLLH</sequence>
<dbReference type="EMBL" id="CP034852">
    <property type="protein sequence ID" value="QCI26624.1"/>
    <property type="molecule type" value="Genomic_DNA"/>
</dbReference>
<name>A0A4D6YKX0_9GAMM</name>
<comment type="similarity">
    <text evidence="2 10">Belongs to the FliR/MopE/SpaR family.</text>
</comment>
<keyword evidence="8 10" id="KW-0975">Bacterial flagellum</keyword>
<dbReference type="GO" id="GO:0009425">
    <property type="term" value="C:bacterial-type flagellum basal body"/>
    <property type="evidence" value="ECO:0007669"/>
    <property type="project" value="UniProtKB-SubCell"/>
</dbReference>
<organism evidence="11 12">
    <name type="scientific">Buchnera aphidicola</name>
    <name type="common">Thelaxes californica</name>
    <dbReference type="NCBI Taxonomy" id="1315998"/>
    <lineage>
        <taxon>Bacteria</taxon>
        <taxon>Pseudomonadati</taxon>
        <taxon>Pseudomonadota</taxon>
        <taxon>Gammaproteobacteria</taxon>
        <taxon>Enterobacterales</taxon>
        <taxon>Erwiniaceae</taxon>
        <taxon>Buchnera</taxon>
    </lineage>
</organism>
<comment type="function">
    <text evidence="1 10">Role in flagellar biosynthesis.</text>
</comment>
<evidence type="ECO:0000256" key="8">
    <source>
        <dbReference type="ARBA" id="ARBA00023143"/>
    </source>
</evidence>
<accession>A0A4D6YKX0</accession>
<evidence type="ECO:0000256" key="1">
    <source>
        <dbReference type="ARBA" id="ARBA00002578"/>
    </source>
</evidence>
<evidence type="ECO:0000313" key="12">
    <source>
        <dbReference type="Proteomes" id="UP000298782"/>
    </source>
</evidence>
<dbReference type="GO" id="GO:0005886">
    <property type="term" value="C:plasma membrane"/>
    <property type="evidence" value="ECO:0007669"/>
    <property type="project" value="UniProtKB-SubCell"/>
</dbReference>
<evidence type="ECO:0000256" key="10">
    <source>
        <dbReference type="RuleBase" id="RU362071"/>
    </source>
</evidence>
<proteinExistence type="inferred from homology"/>
<evidence type="ECO:0000256" key="2">
    <source>
        <dbReference type="ARBA" id="ARBA00009772"/>
    </source>
</evidence>
<keyword evidence="4 10" id="KW-1003">Cell membrane</keyword>
<keyword evidence="11" id="KW-0282">Flagellum</keyword>
<dbReference type="InterPro" id="IPR006303">
    <property type="entry name" value="FliR"/>
</dbReference>
<dbReference type="AlphaFoldDB" id="A0A4D6YKX0"/>
<keyword evidence="5 10" id="KW-0812">Transmembrane</keyword>
<dbReference type="PANTHER" id="PTHR30065:SF1">
    <property type="entry name" value="SURFACE PRESENTATION OF ANTIGENS PROTEIN SPAR"/>
    <property type="match status" value="1"/>
</dbReference>
<dbReference type="PRINTS" id="PR00953">
    <property type="entry name" value="TYPE3IMRPROT"/>
</dbReference>
<evidence type="ECO:0000256" key="3">
    <source>
        <dbReference type="ARBA" id="ARBA00021717"/>
    </source>
</evidence>
<feature type="transmembrane region" description="Helical" evidence="10">
    <location>
        <begin position="176"/>
        <end position="205"/>
    </location>
</feature>
<evidence type="ECO:0000256" key="9">
    <source>
        <dbReference type="NCBIfam" id="TIGR01400"/>
    </source>
</evidence>
<dbReference type="NCBIfam" id="TIGR01400">
    <property type="entry name" value="fliR"/>
    <property type="match status" value="1"/>
</dbReference>
<feature type="transmembrane region" description="Helical" evidence="10">
    <location>
        <begin position="12"/>
        <end position="31"/>
    </location>
</feature>
<dbReference type="GO" id="GO:0044780">
    <property type="term" value="P:bacterial-type flagellum assembly"/>
    <property type="evidence" value="ECO:0007669"/>
    <property type="project" value="UniProtKB-UniRule"/>
</dbReference>
<keyword evidence="7 10" id="KW-0472">Membrane</keyword>
<comment type="subcellular location">
    <subcellularLocation>
        <location evidence="10">Cell membrane</location>
        <topology evidence="10">Multi-pass membrane protein</topology>
    </subcellularLocation>
    <subcellularLocation>
        <location evidence="10">Bacterial flagellum basal body</location>
    </subcellularLocation>
</comment>
<reference evidence="11 12" key="2">
    <citation type="submission" date="2019-05" db="EMBL/GenBank/DDBJ databases">
        <title>Genome evolution of the obligate endosymbiont Buchnera aphidicola.</title>
        <authorList>
            <person name="Moran N.A."/>
        </authorList>
    </citation>
    <scope>NUCLEOTIDE SEQUENCE [LARGE SCALE GENOMIC DNA]</scope>
    <source>
        <strain evidence="11 12">Tca</strain>
    </source>
</reference>
<dbReference type="PANTHER" id="PTHR30065">
    <property type="entry name" value="FLAGELLAR BIOSYNTHETIC PROTEIN FLIR"/>
    <property type="match status" value="1"/>
</dbReference>
<keyword evidence="12" id="KW-1185">Reference proteome</keyword>
<feature type="transmembrane region" description="Helical" evidence="10">
    <location>
        <begin position="217"/>
        <end position="241"/>
    </location>
</feature>
<keyword evidence="11" id="KW-0966">Cell projection</keyword>
<feature type="transmembrane region" description="Helical" evidence="10">
    <location>
        <begin position="43"/>
        <end position="62"/>
    </location>
</feature>
<dbReference type="RefSeq" id="WP_158353123.1">
    <property type="nucleotide sequence ID" value="NZ_CP034852.1"/>
</dbReference>
<evidence type="ECO:0000256" key="5">
    <source>
        <dbReference type="ARBA" id="ARBA00022692"/>
    </source>
</evidence>
<dbReference type="Pfam" id="PF01311">
    <property type="entry name" value="Bac_export_1"/>
    <property type="match status" value="1"/>
</dbReference>
<keyword evidence="11" id="KW-0969">Cilium</keyword>
<evidence type="ECO:0000256" key="7">
    <source>
        <dbReference type="ARBA" id="ARBA00023136"/>
    </source>
</evidence>
<evidence type="ECO:0000256" key="6">
    <source>
        <dbReference type="ARBA" id="ARBA00022989"/>
    </source>
</evidence>
<dbReference type="Proteomes" id="UP000298782">
    <property type="component" value="Chromosome"/>
</dbReference>
<reference evidence="11 12" key="1">
    <citation type="submission" date="2018-12" db="EMBL/GenBank/DDBJ databases">
        <authorList>
            <person name="Chong R.A."/>
        </authorList>
    </citation>
    <scope>NUCLEOTIDE SEQUENCE [LARGE SCALE GENOMIC DNA]</scope>
    <source>
        <strain evidence="11 12">Tca</strain>
    </source>
</reference>
<dbReference type="GO" id="GO:0006605">
    <property type="term" value="P:protein targeting"/>
    <property type="evidence" value="ECO:0007669"/>
    <property type="project" value="UniProtKB-UniRule"/>
</dbReference>
<evidence type="ECO:0000256" key="4">
    <source>
        <dbReference type="ARBA" id="ARBA00022475"/>
    </source>
</evidence>
<feature type="transmembrane region" description="Helical" evidence="10">
    <location>
        <begin position="68"/>
        <end position="89"/>
    </location>
</feature>
<dbReference type="OrthoDB" id="9797790at2"/>
<evidence type="ECO:0000313" key="11">
    <source>
        <dbReference type="EMBL" id="QCI26624.1"/>
    </source>
</evidence>
<feature type="transmembrane region" description="Helical" evidence="10">
    <location>
        <begin position="129"/>
        <end position="156"/>
    </location>
</feature>